<dbReference type="Proteomes" id="UP000038040">
    <property type="component" value="Unplaced"/>
</dbReference>
<protein>
    <submittedName>
        <fullName evidence="4">FERM domain-containing protein</fullName>
    </submittedName>
</protein>
<reference evidence="1 3" key="2">
    <citation type="submission" date="2018-11" db="EMBL/GenBank/DDBJ databases">
        <authorList>
            <consortium name="Pathogen Informatics"/>
        </authorList>
    </citation>
    <scope>NUCLEOTIDE SEQUENCE [LARGE SCALE GENOMIC DNA]</scope>
</reference>
<keyword evidence="3" id="KW-1185">Reference proteome</keyword>
<dbReference type="SUPFAM" id="SSF54236">
    <property type="entry name" value="Ubiquitin-like"/>
    <property type="match status" value="1"/>
</dbReference>
<organism evidence="2 4">
    <name type="scientific">Dracunculus medinensis</name>
    <name type="common">Guinea worm</name>
    <dbReference type="NCBI Taxonomy" id="318479"/>
    <lineage>
        <taxon>Eukaryota</taxon>
        <taxon>Metazoa</taxon>
        <taxon>Ecdysozoa</taxon>
        <taxon>Nematoda</taxon>
        <taxon>Chromadorea</taxon>
        <taxon>Rhabditida</taxon>
        <taxon>Spirurina</taxon>
        <taxon>Dracunculoidea</taxon>
        <taxon>Dracunculidae</taxon>
        <taxon>Dracunculus</taxon>
    </lineage>
</organism>
<accession>A0A0N4UEC8</accession>
<evidence type="ECO:0000313" key="1">
    <source>
        <dbReference type="EMBL" id="VDN59347.1"/>
    </source>
</evidence>
<proteinExistence type="predicted"/>
<reference evidence="4" key="1">
    <citation type="submission" date="2017-02" db="UniProtKB">
        <authorList>
            <consortium name="WormBaseParasite"/>
        </authorList>
    </citation>
    <scope>IDENTIFICATION</scope>
</reference>
<dbReference type="AlphaFoldDB" id="A0A0N4UEC8"/>
<name>A0A0N4UEC8_DRAME</name>
<dbReference type="EMBL" id="UYYG01001180">
    <property type="protein sequence ID" value="VDN59347.1"/>
    <property type="molecule type" value="Genomic_DNA"/>
</dbReference>
<evidence type="ECO:0000313" key="4">
    <source>
        <dbReference type="WBParaSite" id="DME_0000572701-mRNA-1"/>
    </source>
</evidence>
<sequence>MGITLPSKGKSGWCGDILIISKRCLSNGSHPLEARNNEIRRRSIRACGTYMVVHASSLDAERAIRRNFVTYIGPLINLKNSLGMLLFIKKNDGTTLTIDMLPHDSIGELLKEIEAEFDWSQDRLALNKAKLFYRGSSTFC</sequence>
<evidence type="ECO:0000313" key="2">
    <source>
        <dbReference type="Proteomes" id="UP000038040"/>
    </source>
</evidence>
<evidence type="ECO:0000313" key="3">
    <source>
        <dbReference type="Proteomes" id="UP000274756"/>
    </source>
</evidence>
<dbReference type="Proteomes" id="UP000274756">
    <property type="component" value="Unassembled WGS sequence"/>
</dbReference>
<dbReference type="WBParaSite" id="DME_0000572701-mRNA-1">
    <property type="protein sequence ID" value="DME_0000572701-mRNA-1"/>
    <property type="gene ID" value="DME_0000572701"/>
</dbReference>
<dbReference type="InterPro" id="IPR029071">
    <property type="entry name" value="Ubiquitin-like_domsf"/>
</dbReference>
<gene>
    <name evidence="1" type="ORF">DME_LOCUS9320</name>
</gene>